<sequence length="346" mass="38846">MSNKDVLWFILLKISNDKKIKLLEYYKNEKNIRLNKNNIKDLIGKNDEVTEVIIEKLGCYLINNGIGYITINHKDYPKNLLDINDPPYCLFYKGNIKLLKENLVAVIGARKCSSYGAEVAKRISKEISRNNITVVSGLAAGIDSIAQKNAIDYKGKTIGVLGCGIDVIYPKSNKNLYLEIINKGGLIISEYLPKTPPLAFNFPRRNRIISGVSEKLIVVEASDKSGSLITVGFALESGKDIMAIPGPVINGNSSGCNKLIRDGAKPFTEIEDLYDFLNIDIKIKEKLAKNSYKELLIREINSEPKHLDDIIKSVNVDRRVLFELLFEMQNRNEIICLPGNYYAKSI</sequence>
<evidence type="ECO:0000256" key="1">
    <source>
        <dbReference type="ARBA" id="ARBA00006525"/>
    </source>
</evidence>
<reference evidence="3 4" key="1">
    <citation type="submission" date="2019-04" db="EMBL/GenBank/DDBJ databases">
        <title>Microbes associate with the intestines of laboratory mice.</title>
        <authorList>
            <person name="Navarre W."/>
            <person name="Wong E."/>
            <person name="Huang K."/>
            <person name="Tropini C."/>
            <person name="Ng K."/>
            <person name="Yu B."/>
        </authorList>
    </citation>
    <scope>NUCLEOTIDE SEQUENCE [LARGE SCALE GENOMIC DNA]</scope>
    <source>
        <strain evidence="3 4">NM50_B9-20</strain>
    </source>
</reference>
<evidence type="ECO:0000259" key="2">
    <source>
        <dbReference type="Pfam" id="PF02481"/>
    </source>
</evidence>
<keyword evidence="4" id="KW-1185">Reference proteome</keyword>
<dbReference type="PANTHER" id="PTHR43022:SF1">
    <property type="entry name" value="PROTEIN SMF"/>
    <property type="match status" value="1"/>
</dbReference>
<dbReference type="InterPro" id="IPR003488">
    <property type="entry name" value="DprA"/>
</dbReference>
<name>A0A4S2DRY0_9CLOT</name>
<gene>
    <name evidence="3" type="primary">dprA</name>
    <name evidence="3" type="ORF">E5347_03875</name>
</gene>
<evidence type="ECO:0000313" key="3">
    <source>
        <dbReference type="EMBL" id="TGY43964.1"/>
    </source>
</evidence>
<proteinExistence type="inferred from homology"/>
<evidence type="ECO:0000313" key="4">
    <source>
        <dbReference type="Proteomes" id="UP000306888"/>
    </source>
</evidence>
<accession>A0A4S2DRY0</accession>
<dbReference type="PANTHER" id="PTHR43022">
    <property type="entry name" value="PROTEIN SMF"/>
    <property type="match status" value="1"/>
</dbReference>
<dbReference type="Pfam" id="PF02481">
    <property type="entry name" value="DNA_processg_A"/>
    <property type="match status" value="1"/>
</dbReference>
<comment type="caution">
    <text evidence="3">The sequence shown here is derived from an EMBL/GenBank/DDBJ whole genome shotgun (WGS) entry which is preliminary data.</text>
</comment>
<dbReference type="Proteomes" id="UP000306888">
    <property type="component" value="Unassembled WGS sequence"/>
</dbReference>
<feature type="domain" description="Smf/DprA SLOG" evidence="2">
    <location>
        <begin position="68"/>
        <end position="277"/>
    </location>
</feature>
<dbReference type="GO" id="GO:0009294">
    <property type="term" value="P:DNA-mediated transformation"/>
    <property type="evidence" value="ECO:0007669"/>
    <property type="project" value="InterPro"/>
</dbReference>
<comment type="similarity">
    <text evidence="1">Belongs to the DprA/Smf family.</text>
</comment>
<dbReference type="RefSeq" id="WP_136004856.1">
    <property type="nucleotide sequence ID" value="NZ_SRYR01000001.1"/>
</dbReference>
<dbReference type="InterPro" id="IPR057666">
    <property type="entry name" value="DrpA_SLOG"/>
</dbReference>
<dbReference type="Gene3D" id="3.40.50.450">
    <property type="match status" value="1"/>
</dbReference>
<protein>
    <submittedName>
        <fullName evidence="3">DNA-protecting protein DprA</fullName>
    </submittedName>
</protein>
<organism evidence="3 4">
    <name type="scientific">Clostridium sartagoforme</name>
    <dbReference type="NCBI Taxonomy" id="84031"/>
    <lineage>
        <taxon>Bacteria</taxon>
        <taxon>Bacillati</taxon>
        <taxon>Bacillota</taxon>
        <taxon>Clostridia</taxon>
        <taxon>Eubacteriales</taxon>
        <taxon>Clostridiaceae</taxon>
        <taxon>Clostridium</taxon>
    </lineage>
</organism>
<dbReference type="EMBL" id="SRYR01000001">
    <property type="protein sequence ID" value="TGY43964.1"/>
    <property type="molecule type" value="Genomic_DNA"/>
</dbReference>
<dbReference type="SUPFAM" id="SSF102405">
    <property type="entry name" value="MCP/YpsA-like"/>
    <property type="match status" value="1"/>
</dbReference>
<dbReference type="NCBIfam" id="TIGR00732">
    <property type="entry name" value="dprA"/>
    <property type="match status" value="1"/>
</dbReference>
<dbReference type="AlphaFoldDB" id="A0A4S2DRY0"/>
<dbReference type="OrthoDB" id="9785707at2"/>